<dbReference type="PANTHER" id="PTHR46769">
    <property type="entry name" value="POLYCYSTIC KIDNEY AND HEPATIC DISEASE 1 (AUTOSOMAL RECESSIVE)-LIKE 1"/>
    <property type="match status" value="1"/>
</dbReference>
<dbReference type="CDD" id="cd00603">
    <property type="entry name" value="IPT_PCSR"/>
    <property type="match status" value="10"/>
</dbReference>
<dbReference type="SUPFAM" id="SSF81296">
    <property type="entry name" value="E set domains"/>
    <property type="match status" value="11"/>
</dbReference>
<feature type="domain" description="Cadherin" evidence="17">
    <location>
        <begin position="5099"/>
        <end position="5209"/>
    </location>
</feature>
<evidence type="ECO:0000256" key="3">
    <source>
        <dbReference type="ARBA" id="ARBA00004316"/>
    </source>
</evidence>
<dbReference type="InterPro" id="IPR055401">
    <property type="entry name" value="CEMIP_beta-hel_dom"/>
</dbReference>
<dbReference type="InterPro" id="IPR006626">
    <property type="entry name" value="PbH1"/>
</dbReference>
<evidence type="ECO:0000256" key="13">
    <source>
        <dbReference type="PROSITE-ProRule" id="PRU00043"/>
    </source>
</evidence>
<feature type="domain" description="Cadherin" evidence="17">
    <location>
        <begin position="5218"/>
        <end position="5318"/>
    </location>
</feature>
<evidence type="ECO:0000256" key="15">
    <source>
        <dbReference type="SAM" id="Phobius"/>
    </source>
</evidence>
<feature type="region of interest" description="Disordered" evidence="14">
    <location>
        <begin position="6188"/>
        <end position="6320"/>
    </location>
</feature>
<protein>
    <recommendedName>
        <fullName evidence="22">Fibrocystin-L</fullName>
    </recommendedName>
</protein>
<feature type="compositionally biased region" description="Polar residues" evidence="14">
    <location>
        <begin position="4057"/>
        <end position="4067"/>
    </location>
</feature>
<feature type="chain" id="PRO_5045397034" description="Fibrocystin-L" evidence="16">
    <location>
        <begin position="22"/>
        <end position="6542"/>
    </location>
</feature>
<keyword evidence="10 15" id="KW-0472">Membrane</keyword>
<evidence type="ECO:0000256" key="12">
    <source>
        <dbReference type="ARBA" id="ARBA00023273"/>
    </source>
</evidence>
<feature type="region of interest" description="Disordered" evidence="14">
    <location>
        <begin position="4041"/>
        <end position="4067"/>
    </location>
</feature>
<dbReference type="InterPro" id="IPR002126">
    <property type="entry name" value="Cadherin-like_dom"/>
</dbReference>
<feature type="domain" description="Cadherin" evidence="17">
    <location>
        <begin position="4992"/>
        <end position="5098"/>
    </location>
</feature>
<dbReference type="CDD" id="cd14256">
    <property type="entry name" value="Dockerin_I"/>
    <property type="match status" value="1"/>
</dbReference>
<dbReference type="PROSITE" id="PS00232">
    <property type="entry name" value="CADHERIN_1"/>
    <property type="match status" value="3"/>
</dbReference>
<feature type="transmembrane region" description="Helical" evidence="15">
    <location>
        <begin position="6127"/>
        <end position="6152"/>
    </location>
</feature>
<feature type="domain" description="G8" evidence="18">
    <location>
        <begin position="2179"/>
        <end position="2301"/>
    </location>
</feature>
<keyword evidence="11" id="KW-0325">Glycoprotein</keyword>
<dbReference type="CDD" id="cd00102">
    <property type="entry name" value="IPT"/>
    <property type="match status" value="1"/>
</dbReference>
<dbReference type="InterPro" id="IPR012334">
    <property type="entry name" value="Pectin_lyas_fold"/>
</dbReference>
<dbReference type="PROSITE" id="PS50268">
    <property type="entry name" value="CADHERIN_2"/>
    <property type="match status" value="7"/>
</dbReference>
<evidence type="ECO:0000259" key="19">
    <source>
        <dbReference type="PROSITE" id="PS51820"/>
    </source>
</evidence>
<accession>A0ABN8MXN6</accession>
<dbReference type="Gene3D" id="2.60.40.60">
    <property type="entry name" value="Cadherins"/>
    <property type="match status" value="7"/>
</dbReference>
<keyword evidence="8 13" id="KW-0106">Calcium</keyword>
<dbReference type="EMBL" id="CALNXK010000005">
    <property type="protein sequence ID" value="CAH3036904.1"/>
    <property type="molecule type" value="Genomic_DNA"/>
</dbReference>
<keyword evidence="9 15" id="KW-1133">Transmembrane helix</keyword>
<dbReference type="Proteomes" id="UP001159405">
    <property type="component" value="Unassembled WGS sequence"/>
</dbReference>
<keyword evidence="7" id="KW-0677">Repeat</keyword>
<feature type="compositionally biased region" description="Polar residues" evidence="14">
    <location>
        <begin position="6283"/>
        <end position="6293"/>
    </location>
</feature>
<organism evidence="20 21">
    <name type="scientific">Porites lobata</name>
    <dbReference type="NCBI Taxonomy" id="104759"/>
    <lineage>
        <taxon>Eukaryota</taxon>
        <taxon>Metazoa</taxon>
        <taxon>Cnidaria</taxon>
        <taxon>Anthozoa</taxon>
        <taxon>Hexacorallia</taxon>
        <taxon>Scleractinia</taxon>
        <taxon>Fungiina</taxon>
        <taxon>Poritidae</taxon>
        <taxon>Porites</taxon>
    </lineage>
</organism>
<dbReference type="SUPFAM" id="SSF144232">
    <property type="entry name" value="HIT/MYND zinc finger-like"/>
    <property type="match status" value="1"/>
</dbReference>
<feature type="region of interest" description="Disordered" evidence="14">
    <location>
        <begin position="3985"/>
        <end position="4004"/>
    </location>
</feature>
<name>A0ABN8MXN6_9CNID</name>
<keyword evidence="5 15" id="KW-0812">Transmembrane</keyword>
<keyword evidence="6 16" id="KW-0732">Signal</keyword>
<comment type="subcellular location">
    <subcellularLocation>
        <location evidence="2">Cell membrane</location>
    </subcellularLocation>
    <subcellularLocation>
        <location evidence="3">Cell projection</location>
    </subcellularLocation>
    <subcellularLocation>
        <location evidence="1">Membrane</location>
        <topology evidence="1">Single-pass membrane protein</topology>
    </subcellularLocation>
</comment>
<dbReference type="CDD" id="cd11304">
    <property type="entry name" value="Cadherin_repeat"/>
    <property type="match status" value="7"/>
</dbReference>
<evidence type="ECO:0000256" key="6">
    <source>
        <dbReference type="ARBA" id="ARBA00022729"/>
    </source>
</evidence>
<feature type="domain" description="Cadherin" evidence="17">
    <location>
        <begin position="4778"/>
        <end position="4882"/>
    </location>
</feature>
<dbReference type="InterPro" id="IPR052387">
    <property type="entry name" value="Fibrocystin"/>
</dbReference>
<dbReference type="InterPro" id="IPR036439">
    <property type="entry name" value="Dockerin_dom_sf"/>
</dbReference>
<evidence type="ECO:0000256" key="2">
    <source>
        <dbReference type="ARBA" id="ARBA00004236"/>
    </source>
</evidence>
<dbReference type="Pfam" id="PF01833">
    <property type="entry name" value="TIG"/>
    <property type="match status" value="13"/>
</dbReference>
<dbReference type="InterPro" id="IPR011050">
    <property type="entry name" value="Pectin_lyase_fold/virulence"/>
</dbReference>
<evidence type="ECO:0000313" key="21">
    <source>
        <dbReference type="Proteomes" id="UP001159405"/>
    </source>
</evidence>
<evidence type="ECO:0000256" key="9">
    <source>
        <dbReference type="ARBA" id="ARBA00022989"/>
    </source>
</evidence>
<dbReference type="InterPro" id="IPR020894">
    <property type="entry name" value="Cadherin_CS"/>
</dbReference>
<feature type="domain" description="Cadherin" evidence="17">
    <location>
        <begin position="4560"/>
        <end position="4666"/>
    </location>
</feature>
<dbReference type="PRINTS" id="PR00205">
    <property type="entry name" value="CADHERIN"/>
</dbReference>
<dbReference type="SUPFAM" id="SSF49313">
    <property type="entry name" value="Cadherin-like"/>
    <property type="match status" value="7"/>
</dbReference>
<feature type="domain" description="Cadherin" evidence="17">
    <location>
        <begin position="4667"/>
        <end position="4776"/>
    </location>
</feature>
<dbReference type="Gene3D" id="2.60.40.420">
    <property type="entry name" value="Cupredoxins - blue copper proteins"/>
    <property type="match status" value="1"/>
</dbReference>
<evidence type="ECO:0000313" key="20">
    <source>
        <dbReference type="EMBL" id="CAH3036904.1"/>
    </source>
</evidence>
<feature type="compositionally biased region" description="Low complexity" evidence="14">
    <location>
        <begin position="3986"/>
        <end position="4004"/>
    </location>
</feature>
<dbReference type="Pfam" id="PF10162">
    <property type="entry name" value="G8"/>
    <property type="match status" value="2"/>
</dbReference>
<dbReference type="SUPFAM" id="SSF49503">
    <property type="entry name" value="Cupredoxins"/>
    <property type="match status" value="1"/>
</dbReference>
<dbReference type="SMART" id="SM01225">
    <property type="entry name" value="G8"/>
    <property type="match status" value="2"/>
</dbReference>
<keyword evidence="21" id="KW-1185">Reference proteome</keyword>
<dbReference type="Gene3D" id="1.10.1330.10">
    <property type="entry name" value="Dockerin domain"/>
    <property type="match status" value="1"/>
</dbReference>
<feature type="domain" description="Cadherin" evidence="17">
    <location>
        <begin position="4883"/>
        <end position="4991"/>
    </location>
</feature>
<dbReference type="InterPro" id="IPR019316">
    <property type="entry name" value="G8_domain"/>
</dbReference>
<evidence type="ECO:0000256" key="4">
    <source>
        <dbReference type="ARBA" id="ARBA00022475"/>
    </source>
</evidence>
<dbReference type="InterPro" id="IPR014756">
    <property type="entry name" value="Ig_E-set"/>
</dbReference>
<dbReference type="InterPro" id="IPR002909">
    <property type="entry name" value="IPT_dom"/>
</dbReference>
<evidence type="ECO:0000256" key="16">
    <source>
        <dbReference type="SAM" id="SignalP"/>
    </source>
</evidence>
<dbReference type="Pfam" id="PF24606">
    <property type="entry name" value="CEMIP_beta-hel"/>
    <property type="match status" value="2"/>
</dbReference>
<evidence type="ECO:0000256" key="10">
    <source>
        <dbReference type="ARBA" id="ARBA00023136"/>
    </source>
</evidence>
<evidence type="ECO:0000256" key="7">
    <source>
        <dbReference type="ARBA" id="ARBA00022737"/>
    </source>
</evidence>
<dbReference type="SMART" id="SM00710">
    <property type="entry name" value="PbH1"/>
    <property type="match status" value="10"/>
</dbReference>
<dbReference type="Pfam" id="PF00028">
    <property type="entry name" value="Cadherin"/>
    <property type="match status" value="7"/>
</dbReference>
<dbReference type="PROSITE" id="PS51484">
    <property type="entry name" value="G8"/>
    <property type="match status" value="2"/>
</dbReference>
<feature type="signal peptide" evidence="16">
    <location>
        <begin position="1"/>
        <end position="21"/>
    </location>
</feature>
<dbReference type="SMART" id="SM00112">
    <property type="entry name" value="CA"/>
    <property type="match status" value="7"/>
</dbReference>
<evidence type="ECO:0000256" key="14">
    <source>
        <dbReference type="SAM" id="MobiDB-lite"/>
    </source>
</evidence>
<evidence type="ECO:0000256" key="11">
    <source>
        <dbReference type="ARBA" id="ARBA00023180"/>
    </source>
</evidence>
<feature type="domain" description="PA14" evidence="19">
    <location>
        <begin position="326"/>
        <end position="483"/>
    </location>
</feature>
<dbReference type="PANTHER" id="PTHR46769:SF2">
    <property type="entry name" value="FIBROCYSTIN-L ISOFORM 2 PRECURSOR-RELATED"/>
    <property type="match status" value="1"/>
</dbReference>
<gene>
    <name evidence="20" type="ORF">PLOB_00035614</name>
</gene>
<comment type="caution">
    <text evidence="20">The sequence shown here is derived from an EMBL/GenBank/DDBJ whole genome shotgun (WGS) entry which is preliminary data.</text>
</comment>
<dbReference type="Gene3D" id="2.160.20.10">
    <property type="entry name" value="Single-stranded right-handed beta-helix, Pectin lyase-like"/>
    <property type="match status" value="1"/>
</dbReference>
<feature type="compositionally biased region" description="Polar residues" evidence="14">
    <location>
        <begin position="6229"/>
        <end position="6241"/>
    </location>
</feature>
<evidence type="ECO:0000259" key="18">
    <source>
        <dbReference type="PROSITE" id="PS51484"/>
    </source>
</evidence>
<evidence type="ECO:0000256" key="8">
    <source>
        <dbReference type="ARBA" id="ARBA00022837"/>
    </source>
</evidence>
<keyword evidence="12" id="KW-0966">Cell projection</keyword>
<reference evidence="20 21" key="1">
    <citation type="submission" date="2022-05" db="EMBL/GenBank/DDBJ databases">
        <authorList>
            <consortium name="Genoscope - CEA"/>
            <person name="William W."/>
        </authorList>
    </citation>
    <scope>NUCLEOTIDE SEQUENCE [LARGE SCALE GENOMIC DNA]</scope>
</reference>
<dbReference type="InterPro" id="IPR013783">
    <property type="entry name" value="Ig-like_fold"/>
</dbReference>
<keyword evidence="4" id="KW-1003">Cell membrane</keyword>
<dbReference type="Gene3D" id="2.60.40.10">
    <property type="entry name" value="Immunoglobulins"/>
    <property type="match status" value="12"/>
</dbReference>
<dbReference type="PROSITE" id="PS51820">
    <property type="entry name" value="PA14"/>
    <property type="match status" value="1"/>
</dbReference>
<evidence type="ECO:0000256" key="1">
    <source>
        <dbReference type="ARBA" id="ARBA00004167"/>
    </source>
</evidence>
<sequence>MLANKFLFLWSFASAVVGSFGTEPVLWYISPTRGSLSGGTKVYVFGRDFANDQFSFQNPTLGNKITFCSSKHCVDCDIIQTDVSKAKVGCEIRPPPDADEGEYNLVMSVNGKEVTNKCPGRPKNCIFMFYRWSTPTMEDFSPRAGVPGTPVEIFGKIHTTQFSRLSPGFSPASNEITRVYVGLECNPFNEETNELFGANLPDDCSWVPNCQGSFKCLPKSRTAASHTASYLVSGLGRSQVDKNLWRVDRDQQLYIYQTHSDIESFSPSAGSIYGGTLITIRGVGFSDNPDNVKVFVAGVQCTVISSTYTTIICRTGPRGEVKTIYPGSRGLLCEYWQTTVEPNLPDIGSLNPGNADYYAILCAESKSSDLNINRTSGSASKMSGFFTVKSNNNGTFYIISSGGKSELYLSHTGEPSGKSKIASCTSSTNNWNSGSVQASERIPLEANKPYYLEAYSDADHLTVRVRLDQTEHTNTKVGAGVDEKQQITISSTIDWEKQILDFSNWDENEEACEEQQISIETLNCVENNITNCSDNFTLSYYDAAITMSLQYTNSTVLEKRLNEMQAFQGRVTINVTLANTTVGNTTVFRVLFCSSDPRGIDALNGTVADSQALMLNMTVSVQGQSAKDFQLVFDQPDLPSNALTPSSSKQSIEQVLEDWFSRKCDSSPKTGYWFYQKYEGEVIGSESGRRTCDIEPYCGRKSLLNPDKIIWRAGYSYTEHFREEPQTSYKISTYKYFCFAYRGPVKDQVKFQVNYGGEYNPQYRYHTLSFQRFVPRSEWGFSCINVWEYIETEYDEIAPNVLMRSIEIVRLENAEGDRDIYIDEVWIGKTPLVVMRKTSGAMPNGFVIKDFQVEQTGNNWTISLLPAKCGSPLPLLAVVDALEGNSSKDKATYTVKGLTSNVQITRIQKASPRVRGTFEIEYNGKVLRDVPANISEARLKDLFEEEFEEGIMAVERDGTCAGFNWKVSWLTRGGNHPQMQVRGDGLTGSQVSIEANTIEDGGLFLDPLSGEYLQTPSVSGEVVVEVNGITGSCNNMNCSFNYTNEQTPQLTSVSPSSGPGGPPGTGTVITLGGSGFSTINEENVVTIGGSECVIQTSAVDSITCRADYGPGGSHEVKISVERKGVAGNDQRLNFTYIITATSVTPSSGSTAGGQEITIYGSGFGDKKDSATVSLDGSACEIISINMSHITCTTGAHAAGSVSVNISVDGSSTSVSSAFNYDSSLNIQVTSVTPLQGGVRGGDIIAISGSGFLNTTVVKVGDGTCVIQSFSSSQITCLTPRHAPGIFPVKVVTPGKGFAVTPEEFKEFEYVFVVQSIFPRNGSVAGGTHVFFQGRGFICDNSSTVVEIHGKPCKILSCNASSLKCETAPVFKTIVVENTGIHPTFGKGYEWSPKHVTCYQGDTVEWRWSGQANAVFNVFQTTDSSSVDYDGFGFRSDSSRTGTFRHRFREPAVYYYSGNGIVQMKGVIRVLPHGAQTGPITIKIDGYDALYNLTSISSSSSNCDSGRVDAIYGCNTSAAEEPDISQTSFTYTSCSMPKVSSVSPAQGISDTVITIRGNGFSDETCHNKVNFDSYDCQVIFSNETVITCQLNTVDSPPAGEPLDVSVKVINRGFAIVSKAAGKTTHFMLKPSITSVSPSTGSQAGGTRITITGNGFSDISGFNVVRIGNTICEVISSSFTSIVCNTKASTNDQRQPVNVTVKASTSECVASEISDCQYTFSDANTPAVSTFSPSSIVSPQPTELLFQVSGLPSQISDVTVKVGKEICNVTLVDVSSPLLKCEISGAVAGNHKITINVLGKGNARFDTGLSDTLVVEPKVTSISPEESSINGGLTVTINGNGFDPSPNETTVTIGGDACKIMTVTYGQIKCVTPPQAATDSVALQVTVSSNVGSSFPAATIAYTAAATPVVTSLSPTTGKGGDILTLSGSRLDPLPSNVEVEVLIGDVPCAVTSSAQSNVVCTLSSHAAGSNNVGILVPGRGEATTTGISFQYSLNIATVNPSQGGFGGGSLLRIQGHGFDNNAVITICGNECAVRSRDSTTTTQISCEAPMHPNYATGVNQPCDVVITLNGVTSTLSRGFTYRTDMTSEITSVTPPRGGTGGGTILTIKGNGFSNTLNDNVASIDGTPCEIISANSSCIVCETGNHSRTTETKVRVDVGANGKALDANGFYFYVDVWSSPYTWGNDDPPKEGAVVYIKKGQTILLDVDTPVLKLLLIQGGKLIFDRDKPSLHLQAENILITDKGTFQVGTEDEPFPGNATITLHGHVRSPEIPVFGTKTLALREGTLDLHGMHVPITWTHLSATAEVGATELHLMKEVTWKPGDQIILAPTGKSQREFEELTIIAVSNGNKTLQITPAIRYKHISIVQTFNGIHTVETRAEVGLLTRNVRVRGSVHAMWTETIEACPDEFRPGQFQTQTCFQGKFGEEIGSDEFGVQIMIHAPEESKDMVTARFSYVEISHAGQAFRLGRYPIHFHLSGDVRGSYVRGCAIHHSFNRAITMHGVHNLVVRHNVVFYVRGNALFMEDGIETGNVIEYNLGIFVIASSSALNVDITPATYWVTNANNTVRHNAAAGGSHFGFWYQMFEHPDGPSFTPDYCPRNVFMYEFINNSAHSFGRYGLWIFPTYHPLQGGRCNSWKAEPAVFGSFIAYNNMRGAEAVQVGAVQMHDFKMLDNDIAGIEYVFADQKDTPWGGPRIVNALIVGHSQASEGLELKIRSNTHCTESGIRLPKFSKLVVENVTFVNFNRSGCTCYTTCAQCLEFKKKGGWTTLTSKNTFVNSPRRTALRWSHEAVIVDLDGSLTGYVNGSIVPSNGNLPPQHCSSSPPDSFGPHNGSVCNSNVKFRRFAFNRAGPSSLKGKNVLFRNQYGTSVAPYCIKCATHEEGWVALLIVGENYNMTFIDASQITNITYSGKFYEMSDHDHIWINHPLTQRPDMFTTTGVYQNMTEIVPSASANHGSWSFNNETKLFTYLASGKSGTRTPNNNIDPVSIQLLVYRCFYENCITPTPPPPPKGRPSSFLRWSNVDHWEGTEPMYGGYGRRLPKNGSDVMILKDWYMLADIQLPYLNKLLIFGTLEIEDLRGEDMVINATLVFVAGGLIVGWPDKPYLSNLLISLRGDVNSEEYEPTAGLNVGSKAVAVFGFMWLHGKPNSVCWTRLAATASAGDRFLTLDEPVDWDVGDEIVITSTTVEPRQTEKSFIEDISRDKRNLTLTAPLQYRHIAETHTAGNWSYSLTGEVGRLTRNIIIEGADNPAGSLTEQSFGCRILVAGEHAGTRIEYVEIRHCGQEGWIDDFDPRFSLALVNIGDVIGNDSYVRCNAIHDGYNPGIGVFGTNNLTLEDNIVHHTVGSSIQVTGKFNRVLRNLAVYSISIHTYKDRRDHSNVHWPGAIEVHKAEDVVLINNTIAGSERFGYKIDGVKCAPFYSPEDSSSSGNIVHGAWHGIHLHYKEGFRECSMIAGYLTWKNLDYGVFIYPQSSVIVDHVIAVDNTVGLLPNVWGPHALTHKTANKYFILRNSLIVGTSPNYDCADDFVPYAKQPYGSVGAKKAPGGGKIGITMTNFGSAPANGPVMAWESPLTYPGINGYTLYREVTFAGFETTCNKRHRAIMSNSWAGDIMHPIDVMGLHYDSVDEESKLLYEEANLDLVNPSDCVDMDCDGRRQLLIQDLDGSLVGSPGDAVISMAEFEWGGDVRFGLGDYRIPKPALTAVDGARLNVSLVAAHKGIVRGTQDRTTCSWHAPWNAYKCNDLHFRMLVIESLDADTETRRLSPVALIANGYVNLLNGPQDHGWCLGYTCQERISTFYGIVATGTNYSVYFTSNEPQKIRLHLLNSNPGDVIRVGLFYQRPQRQDVYKGGVFMNPTNGQLGGSDFTTIPLPEGAPDDYFVPQLTSYNGANYFDRKLSTLYVILRGSTPVDIRVMPVVQVQIGARAVSIDEFFKENLLNNLVALLGIDPSRVRIVDIVSESSSRRRRKRSSGNVFLIRIEIGDPPLALNGSSSSSSNSSGNYTGVNSTTSVEELRKVGDDLVEKVQTGELSQKADLDVVSLSISDPIPEPVDPTGGVRATNETGGPNITDNSTLRYDQLQAQEEAEAPSNVFSFLIPNRLEIVTEPNGGNETVPFTIQPKLKLVDIDGTLVTVLGHGSLSNWTVTASILNGTGDSMAVLEGNVSVEIVEGWANFTDLSITHNGSDYKLLFNVSKPAASHFNATSLAFEVKERIMYFTVTVQPDDANETVSFGQQPRIEVRDAANGDIVDNTGWKGRQWLFKASIANPDDNEGHLNGTTEVEFTKGVAQFTNLSVDISGENYILALEAITVPSSRYVFKDNSSAFNVSERLLYLKIAQQPDNCNDTVICGTQPIVEIRNVFPDTLVENIGWRGRTWQINASMVGVSNSVLNGTALVNVPTAGRVEFQDLNFYDVAQGYQIQFTVITEPSSSYSGLSVTSETFDVNARLFYLEVITQPAQANQSEVFGVAPVVEVRDLGTRMRAHPLKGDWSIAVSLKPTALNGTLSGVLNETVTDERAEFSNLSISYYGIGYELVFESNYGHEVYSQPFEVRYVNDYSPEFDPSHGFYNATVSEDISIGFPVITVTASDQDSGSQGDVSYSIVAGNTGNQFAVDALLGNISTIGELDRETTAVFTLTVRASDGAVPEKVRYTDSNVKVVISDVNDNAPSFETSSILATVQEDANIRDVVITLLANDPDAGTNSELRYSITSGNEAGLFNLDSITGEIKVNASIDLEQESRPDFNHSLNIFVEDMGTPMKLNSSVVLNITITAVNEFTPQLAHDSLFNFSFPENADVSDGVFVFQVNATDQDYGEQGSVSYLFDSGNDEGKFTINSTTGELKLMSELDYENTSSYTLVIHASDSDNQNAVFTVHVNVLDMNDNTPTFSESQYDVNVGEDTAIGSGVFTFLASDPDSGMNGLVTYTLMFSNASEFWVLNSSTGELTVKASLDMDSQQVSTWTHTLMVMAQDAGTPILNSNATLVIHILLANEFAPSFAAADVSVTISEDITQGSVVFDANATDADFGSDGEIRYSITDGNNDLKFYISSLTGQITTLSTLDRESQDAYHLLVEATDSATSGQRKTGTMTVHLSLSDVNDNTPTFSANQYDGVVFENVTNSEDILSVHAADPDLGTNGNVIYSIESGNEQGFFSIEANQGIIRSAKSLDLESQNQLADHTFTLVILAKDQGTPESLNSSVSVTLKVQSVNEFAPVLIHADNQVRELSENTSVSQVVLDVNATDQDYGADGVLTYSITAGNSLGTFAIDNVTGVITLAKQLDFETISQHNLVISISDNSANANDRKHTTAHLEVRVINVEDSLPYTAEVEMLQTYIASPANPAGLAGITSRSALEIRLLYTNGTTMDITNESHRYILDDVSKSNSLFSVVVTDSLPFVVANNNGLSGSGKLLVHVTNVKTIEVNVTVIGSIRLSMKAVSYPEIPGTNEVAELKQVIAGHFQRVLLKILLNLTNGDQVDVSLSLNTSFVFTNAQQVGGTYEIGPAPRNLFTVLGHGLSGSVSLQAVFAQSLSASVNLTLSSTLLKLVTINRFGLKNVNTTLSGVTVVTKVQPFAELQMEDGSIHLLDNFTMYNGLLTFTSSDAAVASVNPDSGVVTLLSDSSTPITITARAVSNTSITAVVSFYCNLEPRQGEVDIGDKEGPAIPPLATNEPWTMSVRMNPGKLGILAVQVEIWFNTSDVQMVSINTDLPYSFAHNTIHIFGSVAEAKALTEDIAEVVFTSLKSGVPEVIYRSFRTVDKDLTPVPSKAASSCSSNVFGDIDLDCTFDIVDVAFISAYIASSKAQFTDTLGSKMSAVSTSQKSSMDVNWDEAIDSKDATFLSFIYLDKAKFVAKLTYQIPNHQGISLDKCALEITVELSNKDGSLTSSAQAEVYFLFSHSTGPVAEQFSQTVFTAGSKVSVEGISSVQGLIKANYENGKFLVAAKNSELESSNVGISIIQSIPFNGQRFVVPIFLASPPVSTGAVDVSWVRSQAARNFAPQRNLQFSESTTTCNNQLRSVVVIVVITFEGDYVVIVSGREAQFESYCITAFSVKYPDVIIYSCKASRGSIIVEINMTVAETKRNSTLAKIWEDVSKGLELNFNGTTIITLPKMLVDGKEYGNNVPVKTPEEKSRMPVFIIIVACVVSFAVILIIVIVVYCLYRRRQNLGKINPSPPSTPDEDSEVKYLPEKDTRYIAMSASPSRSSLQERDGSAFRRPTPIAFTGPVEPAFEEKEEQLLDSQRQTTPSNDGSNDRPKAILAFPVVPSKNPSPSPSPRPSSQKSIELSERSESPDTVSSETSAVSPPISPSGLWPTCDVQESQQEDEYDADGMEESIRQEAALRRRASSMDFDTEQTFEAMPGFLTPDSQIKRRKMEIKVIRPNPEIGVLAHMAGVVKINQSGTLQEMREDINRAIPTYLGSLKFLFLSRKFKIIDPRTESQLIVSGIYKKTVYVKVFHGAGRPTDKNNNYISPVVITQIYFTSISILTENCEYFCLCGKVAFTWCPKCNVQGYCGDDCRQRDEREHGKLCSSNKEKALQHARMRRISRADKK</sequence>
<dbReference type="SUPFAM" id="SSF51126">
    <property type="entry name" value="Pectin lyase-like"/>
    <property type="match status" value="2"/>
</dbReference>
<dbReference type="InterPro" id="IPR008972">
    <property type="entry name" value="Cupredoxin"/>
</dbReference>
<dbReference type="InterPro" id="IPR015919">
    <property type="entry name" value="Cadherin-like_sf"/>
</dbReference>
<evidence type="ECO:0000259" key="17">
    <source>
        <dbReference type="PROSITE" id="PS50268"/>
    </source>
</evidence>
<feature type="domain" description="G8" evidence="18">
    <location>
        <begin position="3029"/>
        <end position="3155"/>
    </location>
</feature>
<proteinExistence type="predicted"/>
<evidence type="ECO:0008006" key="22">
    <source>
        <dbReference type="Google" id="ProtNLM"/>
    </source>
</evidence>
<evidence type="ECO:0000256" key="5">
    <source>
        <dbReference type="ARBA" id="ARBA00022692"/>
    </source>
</evidence>
<dbReference type="SMART" id="SM00429">
    <property type="entry name" value="IPT"/>
    <property type="match status" value="10"/>
</dbReference>
<dbReference type="InterPro" id="IPR037524">
    <property type="entry name" value="PA14/GLEYA"/>
</dbReference>
<dbReference type="Gene3D" id="2.60.40.1080">
    <property type="match status" value="1"/>
</dbReference>